<proteinExistence type="predicted"/>
<dbReference type="Proteomes" id="UP000597444">
    <property type="component" value="Unassembled WGS sequence"/>
</dbReference>
<dbReference type="InterPro" id="IPR016181">
    <property type="entry name" value="Acyl_CoA_acyltransferase"/>
</dbReference>
<reference evidence="1" key="1">
    <citation type="submission" date="2020-10" db="EMBL/GenBank/DDBJ databases">
        <title>Taxonomic study of unclassified bacteria belonging to the class Ktedonobacteria.</title>
        <authorList>
            <person name="Yabe S."/>
            <person name="Wang C.M."/>
            <person name="Zheng Y."/>
            <person name="Sakai Y."/>
            <person name="Cavaletti L."/>
            <person name="Monciardini P."/>
            <person name="Donadio S."/>
        </authorList>
    </citation>
    <scope>NUCLEOTIDE SEQUENCE</scope>
    <source>
        <strain evidence="1">ID150040</strain>
    </source>
</reference>
<dbReference type="RefSeq" id="WP_220207393.1">
    <property type="nucleotide sequence ID" value="NZ_BNJK01000001.1"/>
</dbReference>
<gene>
    <name evidence="1" type="ORF">KSF_068430</name>
</gene>
<dbReference type="AlphaFoldDB" id="A0A8J3ITV4"/>
<name>A0A8J3ITV4_9CHLR</name>
<sequence>MFYPDHIAVPETLCTEEFLVRPLKATDVKLDYDAVITSRAELFLHSEGRWPREGFTLEENLADLVRHEREHLDRVAFTYTVMNPAKTECLGAIYIHPLRRLLQRADISVEHISDESAYVSFWVRQSHLPDNLDRRLLQALISWFQAEWAFSQVTFFARKAQTRQIQLFEDMGMRLEYTLPKSVVYRSS</sequence>
<keyword evidence="2" id="KW-1185">Reference proteome</keyword>
<accession>A0A8J3ITV4</accession>
<dbReference type="EMBL" id="BNJK01000001">
    <property type="protein sequence ID" value="GHO96795.1"/>
    <property type="molecule type" value="Genomic_DNA"/>
</dbReference>
<comment type="caution">
    <text evidence="1">The sequence shown here is derived from an EMBL/GenBank/DDBJ whole genome shotgun (WGS) entry which is preliminary data.</text>
</comment>
<organism evidence="1 2">
    <name type="scientific">Reticulibacter mediterranei</name>
    <dbReference type="NCBI Taxonomy" id="2778369"/>
    <lineage>
        <taxon>Bacteria</taxon>
        <taxon>Bacillati</taxon>
        <taxon>Chloroflexota</taxon>
        <taxon>Ktedonobacteria</taxon>
        <taxon>Ktedonobacterales</taxon>
        <taxon>Reticulibacteraceae</taxon>
        <taxon>Reticulibacter</taxon>
    </lineage>
</organism>
<evidence type="ECO:0000313" key="2">
    <source>
        <dbReference type="Proteomes" id="UP000597444"/>
    </source>
</evidence>
<protein>
    <submittedName>
        <fullName evidence="1">Uncharacterized protein</fullName>
    </submittedName>
</protein>
<dbReference type="Gene3D" id="3.40.630.30">
    <property type="match status" value="1"/>
</dbReference>
<evidence type="ECO:0000313" key="1">
    <source>
        <dbReference type="EMBL" id="GHO96795.1"/>
    </source>
</evidence>
<dbReference type="SUPFAM" id="SSF55729">
    <property type="entry name" value="Acyl-CoA N-acyltransferases (Nat)"/>
    <property type="match status" value="1"/>
</dbReference>